<name>A0ABT4H105_PAEAL</name>
<reference evidence="1 2" key="1">
    <citation type="submission" date="2022-05" db="EMBL/GenBank/DDBJ databases">
        <title>Genome Sequencing of Bee-Associated Microbes.</title>
        <authorList>
            <person name="Dunlap C."/>
        </authorList>
    </citation>
    <scope>NUCLEOTIDE SEQUENCE [LARGE SCALE GENOMIC DNA]</scope>
    <source>
        <strain evidence="1 2">NRRL B-04010</strain>
    </source>
</reference>
<sequence>MEYALIAVIALLMVIVFLCLRIKAQDAMINDLTNKLMARNYTDYVTGTSARDAPTEEIHVRKPLSWYDDPNMPDGDKT</sequence>
<dbReference type="Proteomes" id="UP001527181">
    <property type="component" value="Unassembled WGS sequence"/>
</dbReference>
<proteinExistence type="predicted"/>
<gene>
    <name evidence="1" type="ORF">M5X12_19150</name>
</gene>
<protein>
    <submittedName>
        <fullName evidence="1">Uncharacterized protein</fullName>
    </submittedName>
</protein>
<keyword evidence="2" id="KW-1185">Reference proteome</keyword>
<comment type="caution">
    <text evidence="1">The sequence shown here is derived from an EMBL/GenBank/DDBJ whole genome shotgun (WGS) entry which is preliminary data.</text>
</comment>
<dbReference type="GeneID" id="94492067"/>
<organism evidence="1 2">
    <name type="scientific">Paenibacillus alvei</name>
    <name type="common">Bacillus alvei</name>
    <dbReference type="NCBI Taxonomy" id="44250"/>
    <lineage>
        <taxon>Bacteria</taxon>
        <taxon>Bacillati</taxon>
        <taxon>Bacillota</taxon>
        <taxon>Bacilli</taxon>
        <taxon>Bacillales</taxon>
        <taxon>Paenibacillaceae</taxon>
        <taxon>Paenibacillus</taxon>
    </lineage>
</organism>
<accession>A0ABT4H105</accession>
<dbReference type="RefSeq" id="WP_005551833.1">
    <property type="nucleotide sequence ID" value="NZ_JAMDLX010000109.1"/>
</dbReference>
<evidence type="ECO:0000313" key="1">
    <source>
        <dbReference type="EMBL" id="MCY9762655.1"/>
    </source>
</evidence>
<dbReference type="EMBL" id="JAMDNP010000040">
    <property type="protein sequence ID" value="MCY9762655.1"/>
    <property type="molecule type" value="Genomic_DNA"/>
</dbReference>
<evidence type="ECO:0000313" key="2">
    <source>
        <dbReference type="Proteomes" id="UP001527181"/>
    </source>
</evidence>